<comment type="caution">
    <text evidence="1">The sequence shown here is derived from an EMBL/GenBank/DDBJ whole genome shotgun (WGS) entry which is preliminary data.</text>
</comment>
<evidence type="ECO:0000313" key="2">
    <source>
        <dbReference type="Proteomes" id="UP000076858"/>
    </source>
</evidence>
<gene>
    <name evidence="1" type="ORF">APZ42_000631</name>
</gene>
<protein>
    <submittedName>
        <fullName evidence="1">Uncharacterized protein</fullName>
    </submittedName>
</protein>
<accession>A0A164JHM5</accession>
<proteinExistence type="predicted"/>
<keyword evidence="2" id="KW-1185">Reference proteome</keyword>
<organism evidence="1 2">
    <name type="scientific">Daphnia magna</name>
    <dbReference type="NCBI Taxonomy" id="35525"/>
    <lineage>
        <taxon>Eukaryota</taxon>
        <taxon>Metazoa</taxon>
        <taxon>Ecdysozoa</taxon>
        <taxon>Arthropoda</taxon>
        <taxon>Crustacea</taxon>
        <taxon>Branchiopoda</taxon>
        <taxon>Diplostraca</taxon>
        <taxon>Cladocera</taxon>
        <taxon>Anomopoda</taxon>
        <taxon>Daphniidae</taxon>
        <taxon>Daphnia</taxon>
    </lineage>
</organism>
<dbReference type="AlphaFoldDB" id="A0A164JHM5"/>
<dbReference type="Proteomes" id="UP000076858">
    <property type="component" value="Unassembled WGS sequence"/>
</dbReference>
<reference evidence="1 2" key="1">
    <citation type="submission" date="2016-03" db="EMBL/GenBank/DDBJ databases">
        <title>EvidentialGene: Evidence-directed Construction of Genes on Genomes.</title>
        <authorList>
            <person name="Gilbert D.G."/>
            <person name="Choi J.-H."/>
            <person name="Mockaitis K."/>
            <person name="Colbourne J."/>
            <person name="Pfrender M."/>
        </authorList>
    </citation>
    <scope>NUCLEOTIDE SEQUENCE [LARGE SCALE GENOMIC DNA]</scope>
    <source>
        <strain evidence="1 2">Xinb3</strain>
        <tissue evidence="1">Complete organism</tissue>
    </source>
</reference>
<sequence>MSIPRKSWDLNHQLPCHYPAPYHCATTTCSFSGKLGRDEVQYIDTYRYEEQMENIENKENQK</sequence>
<dbReference type="EMBL" id="LRGB01004583">
    <property type="protein sequence ID" value="KZS02358.1"/>
    <property type="molecule type" value="Genomic_DNA"/>
</dbReference>
<evidence type="ECO:0000313" key="1">
    <source>
        <dbReference type="EMBL" id="KZS02358.1"/>
    </source>
</evidence>
<name>A0A164JHM5_9CRUS</name>